<reference evidence="14" key="1">
    <citation type="submission" date="2016-07" db="EMBL/GenBank/DDBJ databases">
        <title>Cloning of Dscam genes from the insect species.</title>
        <authorList>
            <person name="Cao G."/>
            <person name="Jin Y."/>
        </authorList>
    </citation>
    <scope>NUCLEOTIDE SEQUENCE</scope>
</reference>
<keyword evidence="7 11" id="KW-0472">Membrane</keyword>
<feature type="domain" description="Fibronectin type-III" evidence="13">
    <location>
        <begin position="837"/>
        <end position="941"/>
    </location>
</feature>
<evidence type="ECO:0000256" key="11">
    <source>
        <dbReference type="SAM" id="Phobius"/>
    </source>
</evidence>
<dbReference type="Pfam" id="PF07679">
    <property type="entry name" value="I-set"/>
    <property type="match status" value="1"/>
</dbReference>
<evidence type="ECO:0000259" key="12">
    <source>
        <dbReference type="PROSITE" id="PS50835"/>
    </source>
</evidence>
<dbReference type="FunFam" id="2.60.40.10:FF:000333">
    <property type="entry name" value="Down syndrome cell adhesion molecule"/>
    <property type="match status" value="1"/>
</dbReference>
<feature type="domain" description="Ig-like" evidence="12">
    <location>
        <begin position="442"/>
        <end position="534"/>
    </location>
</feature>
<evidence type="ECO:0000256" key="2">
    <source>
        <dbReference type="ARBA" id="ARBA00022692"/>
    </source>
</evidence>
<sequence>MDFSKWKMAKMFLPLFCIGVFSANIWQWVQCVANSPSWASLPIVYLCTYSGRPNILSTGASRNQVFGIPVLLLIERRNNKNYCLIYHINDNMDNQSKLDNRIRFNVSSLLKCPNYNFLIPPLLNGKPPPSSPLMLPTYKSFRISNLNCSFHIYSNRKIRIKRNTKTLSVITGKMITVRCSATSGFEMKDTKWEKDSLRLPVNHRQRILQDGNLVIDNVQREDEGSYKCTTTDSKGREHVQIIAIRVIAAPTISLSDFQPDIQIGMKMKVLCSVLQGDSPFRFTWIKDGEPVSTDLGLSIQYYGDWSMLSSDNVQLNHAGNYTCVVSNEAATAKQSSVLRVNAPPIWVLEPNDSEVVHGKSVRIDCSTTGSPVPSISWKRASGSEPGDFTPVYNSHKYTLYANGSLLIQNADKSEEGYYLCQSNNGFGAGLSKLLFIKVHEPPRFEIKFKALASKKGDTANLFCQALGDFPIKIKWWRNNKQLENDTRIRIESIEDESQKTVDTTLTIIKTQSDDSGVYICRAVNSYGEDETSVKLLVQEPPGSPPNLGVVNVTGRSITVSWNEPYRGNSAITRYLIQYKKADVSSFEQNITVPSSQTMASIINLKPSTTYKIRLMAENSVGRGHFTSWLNATTDEEAPGGPAENVTARATGPNSIKVSWKSPKKEMWHGGISGYYVGYKETFSSDSFQYKTVKTAYADRLHEVHLTNLKRSTTYVVIVQAYNTKGTGPSTEEVTVKTLDDVPPSAPSLKLLSATKSSITLGWSQKTTFGNPVREYLLYHKKDLEPWIQIPISTDTPVYIVKNLTCGTSYQFYITAHNSVGKSEPSEILTARTEAPLSPHKDDFISSTMNEATLNILSWKNGGCDILYFTIKIRQKFRRTWSTLTNELLYTHNHYIVPNLLPSTWYELHVTAHSTAGATEAQYEFKTWNVTEELTIRATPELPRPKTSPLVTDLEILIPIVVSSLVVFVVIIVGCILCSKETHCNTRNNAAVLRHSSSKYTREAVAMKELTSPPDCMSSEDGTQRSSSQSTSHYPPGQPLYCPRPAFERAAL</sequence>
<dbReference type="CDD" id="cd00063">
    <property type="entry name" value="FN3"/>
    <property type="match status" value="4"/>
</dbReference>
<dbReference type="PANTHER" id="PTHR10075:SF100">
    <property type="entry name" value="FASCICLIN-2"/>
    <property type="match status" value="1"/>
</dbReference>
<dbReference type="Pfam" id="PF00041">
    <property type="entry name" value="fn3"/>
    <property type="match status" value="3"/>
</dbReference>
<keyword evidence="2 11" id="KW-0812">Transmembrane</keyword>
<dbReference type="GO" id="GO:0070593">
    <property type="term" value="P:dendrite self-avoidance"/>
    <property type="evidence" value="ECO:0007669"/>
    <property type="project" value="TreeGrafter"/>
</dbReference>
<dbReference type="FunFam" id="2.60.40.10:FF:000104">
    <property type="entry name" value="Down syndrome cell adhesion molecule b"/>
    <property type="match status" value="1"/>
</dbReference>
<dbReference type="SMART" id="SM00408">
    <property type="entry name" value="IGc2"/>
    <property type="match status" value="4"/>
</dbReference>
<evidence type="ECO:0000256" key="3">
    <source>
        <dbReference type="ARBA" id="ARBA00022729"/>
    </source>
</evidence>
<evidence type="ECO:0000256" key="7">
    <source>
        <dbReference type="ARBA" id="ARBA00023136"/>
    </source>
</evidence>
<evidence type="ECO:0000256" key="6">
    <source>
        <dbReference type="ARBA" id="ARBA00022989"/>
    </source>
</evidence>
<dbReference type="SMART" id="SM00409">
    <property type="entry name" value="IG"/>
    <property type="match status" value="4"/>
</dbReference>
<dbReference type="GO" id="GO:0007417">
    <property type="term" value="P:central nervous system development"/>
    <property type="evidence" value="ECO:0007669"/>
    <property type="project" value="TreeGrafter"/>
</dbReference>
<evidence type="ECO:0000256" key="1">
    <source>
        <dbReference type="ARBA" id="ARBA00004167"/>
    </source>
</evidence>
<dbReference type="InterPro" id="IPR013783">
    <property type="entry name" value="Ig-like_fold"/>
</dbReference>
<keyword evidence="9" id="KW-0393">Immunoglobulin domain</keyword>
<feature type="transmembrane region" description="Helical" evidence="11">
    <location>
        <begin position="955"/>
        <end position="977"/>
    </location>
</feature>
<dbReference type="Pfam" id="PF13927">
    <property type="entry name" value="Ig_3"/>
    <property type="match status" value="3"/>
</dbReference>
<dbReference type="Gene3D" id="2.60.40.10">
    <property type="entry name" value="Immunoglobulins"/>
    <property type="match status" value="8"/>
</dbReference>
<feature type="region of interest" description="Disordered" evidence="10">
    <location>
        <begin position="1010"/>
        <end position="1043"/>
    </location>
</feature>
<dbReference type="AlphaFoldDB" id="A0A510ACJ7"/>
<evidence type="ECO:0000256" key="8">
    <source>
        <dbReference type="ARBA" id="ARBA00023157"/>
    </source>
</evidence>
<dbReference type="PROSITE" id="PS50853">
    <property type="entry name" value="FN3"/>
    <property type="match status" value="4"/>
</dbReference>
<feature type="domain" description="Fibronectin type-III" evidence="13">
    <location>
        <begin position="543"/>
        <end position="636"/>
    </location>
</feature>
<proteinExistence type="evidence at transcript level"/>
<dbReference type="InterPro" id="IPR007110">
    <property type="entry name" value="Ig-like_dom"/>
</dbReference>
<evidence type="ECO:0000256" key="4">
    <source>
        <dbReference type="ARBA" id="ARBA00022737"/>
    </source>
</evidence>
<dbReference type="InterPro" id="IPR003961">
    <property type="entry name" value="FN3_dom"/>
</dbReference>
<keyword evidence="6 11" id="KW-1133">Transmembrane helix</keyword>
<keyword evidence="4" id="KW-0677">Repeat</keyword>
<dbReference type="GO" id="GO:0098632">
    <property type="term" value="F:cell-cell adhesion mediator activity"/>
    <property type="evidence" value="ECO:0007669"/>
    <property type="project" value="TreeGrafter"/>
</dbReference>
<dbReference type="PRINTS" id="PR00014">
    <property type="entry name" value="FNTYPEIII"/>
</dbReference>
<dbReference type="SMART" id="SM00060">
    <property type="entry name" value="FN3"/>
    <property type="match status" value="4"/>
</dbReference>
<comment type="subcellular location">
    <subcellularLocation>
        <location evidence="1">Membrane</location>
        <topology evidence="1">Single-pass membrane protein</topology>
    </subcellularLocation>
</comment>
<dbReference type="PANTHER" id="PTHR10075">
    <property type="entry name" value="BASIGIN RELATED"/>
    <property type="match status" value="1"/>
</dbReference>
<feature type="domain" description="Ig-like" evidence="12">
    <location>
        <begin position="343"/>
        <end position="431"/>
    </location>
</feature>
<feature type="domain" description="Ig-like" evidence="12">
    <location>
        <begin position="250"/>
        <end position="339"/>
    </location>
</feature>
<dbReference type="FunFam" id="2.60.40.10:FF:000719">
    <property type="entry name" value="nephrin isoform X1"/>
    <property type="match status" value="1"/>
</dbReference>
<keyword evidence="8" id="KW-1015">Disulfide bond</keyword>
<dbReference type="SUPFAM" id="SSF48726">
    <property type="entry name" value="Immunoglobulin"/>
    <property type="match status" value="4"/>
</dbReference>
<dbReference type="FunFam" id="2.60.40.10:FF:000120">
    <property type="entry name" value="Down syndrome cell adhesion molecule like 1"/>
    <property type="match status" value="1"/>
</dbReference>
<accession>A0A510ACJ7</accession>
<feature type="domain" description="Fibronectin type-III" evidence="13">
    <location>
        <begin position="641"/>
        <end position="740"/>
    </location>
</feature>
<dbReference type="InterPro" id="IPR036179">
    <property type="entry name" value="Ig-like_dom_sf"/>
</dbReference>
<evidence type="ECO:0000313" key="14">
    <source>
        <dbReference type="EMBL" id="ASU04340.1"/>
    </source>
</evidence>
<feature type="domain" description="Fibronectin type-III" evidence="13">
    <location>
        <begin position="742"/>
        <end position="835"/>
    </location>
</feature>
<keyword evidence="5" id="KW-0130">Cell adhesion</keyword>
<keyword evidence="3" id="KW-0732">Signal</keyword>
<evidence type="ECO:0000256" key="9">
    <source>
        <dbReference type="ARBA" id="ARBA00023319"/>
    </source>
</evidence>
<dbReference type="EMBL" id="KX555549">
    <property type="protein sequence ID" value="ASU04340.1"/>
    <property type="molecule type" value="mRNA"/>
</dbReference>
<dbReference type="PROSITE" id="PS50835">
    <property type="entry name" value="IG_LIKE"/>
    <property type="match status" value="4"/>
</dbReference>
<dbReference type="SUPFAM" id="SSF49265">
    <property type="entry name" value="Fibronectin type III"/>
    <property type="match status" value="2"/>
</dbReference>
<dbReference type="GO" id="GO:0007411">
    <property type="term" value="P:axon guidance"/>
    <property type="evidence" value="ECO:0007669"/>
    <property type="project" value="TreeGrafter"/>
</dbReference>
<evidence type="ECO:0000256" key="10">
    <source>
        <dbReference type="SAM" id="MobiDB-lite"/>
    </source>
</evidence>
<dbReference type="InterPro" id="IPR056754">
    <property type="entry name" value="DSCAM/DSCAML_C"/>
</dbReference>
<dbReference type="InterPro" id="IPR013098">
    <property type="entry name" value="Ig_I-set"/>
</dbReference>
<feature type="compositionally biased region" description="Polar residues" evidence="10">
    <location>
        <begin position="1019"/>
        <end position="1032"/>
    </location>
</feature>
<name>A0A510ACJ7_OLIMR</name>
<evidence type="ECO:0000259" key="13">
    <source>
        <dbReference type="PROSITE" id="PS50853"/>
    </source>
</evidence>
<dbReference type="InterPro" id="IPR003598">
    <property type="entry name" value="Ig_sub2"/>
</dbReference>
<dbReference type="GO" id="GO:0007156">
    <property type="term" value="P:homophilic cell adhesion via plasma membrane adhesion molecules"/>
    <property type="evidence" value="ECO:0007669"/>
    <property type="project" value="TreeGrafter"/>
</dbReference>
<dbReference type="GO" id="GO:0030424">
    <property type="term" value="C:axon"/>
    <property type="evidence" value="ECO:0007669"/>
    <property type="project" value="TreeGrafter"/>
</dbReference>
<dbReference type="Pfam" id="PF25059">
    <property type="entry name" value="FN3_DSCAM-DSCAML_C"/>
    <property type="match status" value="1"/>
</dbReference>
<organism evidence="14">
    <name type="scientific">Olivierus martensii</name>
    <name type="common">Manchurian scorpion</name>
    <name type="synonym">Mesobuthus martensii</name>
    <dbReference type="NCBI Taxonomy" id="34649"/>
    <lineage>
        <taxon>Eukaryota</taxon>
        <taxon>Metazoa</taxon>
        <taxon>Ecdysozoa</taxon>
        <taxon>Arthropoda</taxon>
        <taxon>Chelicerata</taxon>
        <taxon>Arachnida</taxon>
        <taxon>Scorpiones</taxon>
        <taxon>Buthida</taxon>
        <taxon>Buthoidea</taxon>
        <taxon>Buthidae</taxon>
        <taxon>Olivierus</taxon>
    </lineage>
</organism>
<feature type="domain" description="Ig-like" evidence="12">
    <location>
        <begin position="136"/>
        <end position="243"/>
    </location>
</feature>
<protein>
    <submittedName>
        <fullName evidence="14">Dscam16</fullName>
    </submittedName>
</protein>
<dbReference type="InterPro" id="IPR036116">
    <property type="entry name" value="FN3_sf"/>
</dbReference>
<evidence type="ECO:0000256" key="5">
    <source>
        <dbReference type="ARBA" id="ARBA00022889"/>
    </source>
</evidence>
<dbReference type="InterPro" id="IPR003599">
    <property type="entry name" value="Ig_sub"/>
</dbReference>
<dbReference type="GO" id="GO:0005886">
    <property type="term" value="C:plasma membrane"/>
    <property type="evidence" value="ECO:0007669"/>
    <property type="project" value="TreeGrafter"/>
</dbReference>